<sequence>MLMEEMARREDREKIVINVGGTRHETFRSTLQTLPGTRLANLCTSSSNSDKELENEMFFDRHPGIFVHILNYYRTGKLHRPADACGGQFEEELAFWGIDEADMEPCCWVKYCQHRDTKAALHQLGPPHLEDVRRHRAGPAAFGIEDGQNRSQNFGTWQPKIWALFDDPQSSSCAMAVGVLSLIIILVSIINMCLETHWHFHGLEHRYHLWNETEFLETMSFMSTSVFTIVEAVCTALFTLEFLGRLICCPNKLLFIRDPLNIVDFVALLPLYLEAGLGGLSRTTSSALDLLRVVRFVRLLRIFKVTQHVVPLQILHHTLRSSLPDVCFLFSLLALASLMFGSLALYAEGLSVDVADTQFRTISDGAWFAVISLTTTGYGDLYPVSWQGQIAAAVCTMFGVLAFALPLPAMVNNYKKYHTLAVAKLHMRKRQQNPNLRAPVELSSGDLDRPVPYAPSFGPY</sequence>
<dbReference type="GO" id="GO:0005251">
    <property type="term" value="F:delayed rectifier potassium channel activity"/>
    <property type="evidence" value="ECO:0007669"/>
    <property type="project" value="TreeGrafter"/>
</dbReference>
<dbReference type="GO" id="GO:0032590">
    <property type="term" value="C:dendrite membrane"/>
    <property type="evidence" value="ECO:0007669"/>
    <property type="project" value="TreeGrafter"/>
</dbReference>
<evidence type="ECO:0000256" key="8">
    <source>
        <dbReference type="ARBA" id="ARBA00022989"/>
    </source>
</evidence>
<feature type="domain" description="BTB" evidence="13">
    <location>
        <begin position="13"/>
        <end position="113"/>
    </location>
</feature>
<dbReference type="InterPro" id="IPR000210">
    <property type="entry name" value="BTB/POZ_dom"/>
</dbReference>
<evidence type="ECO:0000256" key="2">
    <source>
        <dbReference type="ARBA" id="ARBA00022448"/>
    </source>
</evidence>
<dbReference type="Gene3D" id="1.10.287.70">
    <property type="match status" value="1"/>
</dbReference>
<dbReference type="InterPro" id="IPR027359">
    <property type="entry name" value="Volt_channel_dom_sf"/>
</dbReference>
<feature type="transmembrane region" description="Helical" evidence="12">
    <location>
        <begin position="220"/>
        <end position="243"/>
    </location>
</feature>
<dbReference type="GO" id="GO:0045211">
    <property type="term" value="C:postsynaptic membrane"/>
    <property type="evidence" value="ECO:0007669"/>
    <property type="project" value="TreeGrafter"/>
</dbReference>
<accession>A0A9D3Q4F9</accession>
<evidence type="ECO:0000256" key="9">
    <source>
        <dbReference type="ARBA" id="ARBA00023065"/>
    </source>
</evidence>
<dbReference type="GO" id="GO:0001508">
    <property type="term" value="P:action potential"/>
    <property type="evidence" value="ECO:0007669"/>
    <property type="project" value="TreeGrafter"/>
</dbReference>
<keyword evidence="5" id="KW-0631">Potassium channel</keyword>
<reference evidence="14" key="1">
    <citation type="submission" date="2021-01" db="EMBL/GenBank/DDBJ databases">
        <authorList>
            <person name="Zahm M."/>
            <person name="Roques C."/>
            <person name="Cabau C."/>
            <person name="Klopp C."/>
            <person name="Donnadieu C."/>
            <person name="Jouanno E."/>
            <person name="Lampietro C."/>
            <person name="Louis A."/>
            <person name="Herpin A."/>
            <person name="Echchiki A."/>
            <person name="Berthelot C."/>
            <person name="Parey E."/>
            <person name="Roest-Crollius H."/>
            <person name="Braasch I."/>
            <person name="Postlethwait J."/>
            <person name="Bobe J."/>
            <person name="Montfort J."/>
            <person name="Bouchez O."/>
            <person name="Begum T."/>
            <person name="Mejri S."/>
            <person name="Adams A."/>
            <person name="Chen W.-J."/>
            <person name="Guiguen Y."/>
        </authorList>
    </citation>
    <scope>NUCLEOTIDE SEQUENCE</scope>
    <source>
        <strain evidence="14">YG-15Mar2019-1</strain>
        <tissue evidence="14">Brain</tissue>
    </source>
</reference>
<dbReference type="Pfam" id="PF00520">
    <property type="entry name" value="Ion_trans"/>
    <property type="match status" value="1"/>
</dbReference>
<dbReference type="InterPro" id="IPR011333">
    <property type="entry name" value="SKP1/BTB/POZ_sf"/>
</dbReference>
<evidence type="ECO:0000313" key="14">
    <source>
        <dbReference type="EMBL" id="KAG7477642.1"/>
    </source>
</evidence>
<dbReference type="Proteomes" id="UP001046870">
    <property type="component" value="Chromosome 5"/>
</dbReference>
<dbReference type="GO" id="GO:0042734">
    <property type="term" value="C:presynaptic membrane"/>
    <property type="evidence" value="ECO:0007669"/>
    <property type="project" value="TreeGrafter"/>
</dbReference>
<dbReference type="PRINTS" id="PR00169">
    <property type="entry name" value="KCHANNEL"/>
</dbReference>
<comment type="subcellular location">
    <subcellularLocation>
        <location evidence="1">Membrane</location>
        <topology evidence="1">Multi-pass membrane protein</topology>
    </subcellularLocation>
</comment>
<keyword evidence="8 12" id="KW-1133">Transmembrane helix</keyword>
<dbReference type="GO" id="GO:0051260">
    <property type="term" value="P:protein homooligomerization"/>
    <property type="evidence" value="ECO:0007669"/>
    <property type="project" value="InterPro"/>
</dbReference>
<proteinExistence type="predicted"/>
<dbReference type="OrthoDB" id="10025005at2759"/>
<keyword evidence="7" id="KW-0630">Potassium</keyword>
<dbReference type="InterPro" id="IPR003131">
    <property type="entry name" value="T1-type_BTB"/>
</dbReference>
<gene>
    <name evidence="14" type="ORF">MATL_G00071870</name>
</gene>
<feature type="transmembrane region" description="Helical" evidence="12">
    <location>
        <begin position="326"/>
        <end position="347"/>
    </location>
</feature>
<feature type="transmembrane region" description="Helical" evidence="12">
    <location>
        <begin position="390"/>
        <end position="411"/>
    </location>
</feature>
<dbReference type="AlphaFoldDB" id="A0A9D3Q4F9"/>
<keyword evidence="6" id="KW-0851">Voltage-gated channel</keyword>
<keyword evidence="11" id="KW-0407">Ion channel</keyword>
<dbReference type="InterPro" id="IPR005821">
    <property type="entry name" value="Ion_trans_dom"/>
</dbReference>
<dbReference type="Gene3D" id="1.20.120.350">
    <property type="entry name" value="Voltage-gated potassium channels. Chain C"/>
    <property type="match status" value="1"/>
</dbReference>
<evidence type="ECO:0000256" key="10">
    <source>
        <dbReference type="ARBA" id="ARBA00023136"/>
    </source>
</evidence>
<evidence type="ECO:0000256" key="5">
    <source>
        <dbReference type="ARBA" id="ARBA00022826"/>
    </source>
</evidence>
<dbReference type="Pfam" id="PF02214">
    <property type="entry name" value="BTB_2"/>
    <property type="match status" value="1"/>
</dbReference>
<evidence type="ECO:0000313" key="15">
    <source>
        <dbReference type="Proteomes" id="UP001046870"/>
    </source>
</evidence>
<evidence type="ECO:0000256" key="6">
    <source>
        <dbReference type="ARBA" id="ARBA00022882"/>
    </source>
</evidence>
<keyword evidence="9" id="KW-0406">Ion transport</keyword>
<dbReference type="GO" id="GO:0008076">
    <property type="term" value="C:voltage-gated potassium channel complex"/>
    <property type="evidence" value="ECO:0007669"/>
    <property type="project" value="InterPro"/>
</dbReference>
<evidence type="ECO:0000256" key="1">
    <source>
        <dbReference type="ARBA" id="ARBA00004141"/>
    </source>
</evidence>
<evidence type="ECO:0000256" key="3">
    <source>
        <dbReference type="ARBA" id="ARBA00022538"/>
    </source>
</evidence>
<evidence type="ECO:0000256" key="4">
    <source>
        <dbReference type="ARBA" id="ARBA00022692"/>
    </source>
</evidence>
<evidence type="ECO:0000256" key="7">
    <source>
        <dbReference type="ARBA" id="ARBA00022958"/>
    </source>
</evidence>
<dbReference type="SUPFAM" id="SSF81324">
    <property type="entry name" value="Voltage-gated potassium channels"/>
    <property type="match status" value="1"/>
</dbReference>
<evidence type="ECO:0000256" key="12">
    <source>
        <dbReference type="SAM" id="Phobius"/>
    </source>
</evidence>
<organism evidence="14 15">
    <name type="scientific">Megalops atlanticus</name>
    <name type="common">Tarpon</name>
    <name type="synonym">Clupea gigantea</name>
    <dbReference type="NCBI Taxonomy" id="7932"/>
    <lineage>
        <taxon>Eukaryota</taxon>
        <taxon>Metazoa</taxon>
        <taxon>Chordata</taxon>
        <taxon>Craniata</taxon>
        <taxon>Vertebrata</taxon>
        <taxon>Euteleostomi</taxon>
        <taxon>Actinopterygii</taxon>
        <taxon>Neopterygii</taxon>
        <taxon>Teleostei</taxon>
        <taxon>Elopiformes</taxon>
        <taxon>Megalopidae</taxon>
        <taxon>Megalops</taxon>
    </lineage>
</organism>
<dbReference type="FunFam" id="1.20.120.350:FF:000074">
    <property type="entry name" value="SHaW family of potassium channels"/>
    <property type="match status" value="1"/>
</dbReference>
<evidence type="ECO:0000256" key="11">
    <source>
        <dbReference type="ARBA" id="ARBA00023303"/>
    </source>
</evidence>
<dbReference type="PRINTS" id="PR01491">
    <property type="entry name" value="KVCHANNEL"/>
</dbReference>
<dbReference type="SUPFAM" id="SSF54695">
    <property type="entry name" value="POZ domain"/>
    <property type="match status" value="1"/>
</dbReference>
<keyword evidence="2" id="KW-0813">Transport</keyword>
<keyword evidence="4 12" id="KW-0812">Transmembrane</keyword>
<dbReference type="SMART" id="SM00225">
    <property type="entry name" value="BTB"/>
    <property type="match status" value="1"/>
</dbReference>
<keyword evidence="10 12" id="KW-0472">Membrane</keyword>
<feature type="transmembrane region" description="Helical" evidence="12">
    <location>
        <begin position="174"/>
        <end position="200"/>
    </location>
</feature>
<keyword evidence="3" id="KW-0633">Potassium transport</keyword>
<dbReference type="InterPro" id="IPR003974">
    <property type="entry name" value="K_chnl_volt-dep_Kv3"/>
</dbReference>
<comment type="caution">
    <text evidence="14">The sequence shown here is derived from an EMBL/GenBank/DDBJ whole genome shotgun (WGS) entry which is preliminary data.</text>
</comment>
<dbReference type="PRINTS" id="PR01498">
    <property type="entry name" value="SHAWCHANNEL"/>
</dbReference>
<name>A0A9D3Q4F9_MEGAT</name>
<dbReference type="Gene3D" id="3.30.710.10">
    <property type="entry name" value="Potassium Channel Kv1.1, Chain A"/>
    <property type="match status" value="1"/>
</dbReference>
<dbReference type="InterPro" id="IPR003968">
    <property type="entry name" value="K_chnl_volt-dep_Kv"/>
</dbReference>
<dbReference type="PANTHER" id="PTHR11537:SF246">
    <property type="entry name" value="POTASSIUM VOLTAGE-GATED CHANNEL SUBFAMILY C MEMBER 2-LIKE-RELATED"/>
    <property type="match status" value="1"/>
</dbReference>
<dbReference type="EMBL" id="JAFDVH010000005">
    <property type="protein sequence ID" value="KAG7477642.1"/>
    <property type="molecule type" value="Genomic_DNA"/>
</dbReference>
<evidence type="ECO:0000259" key="13">
    <source>
        <dbReference type="SMART" id="SM00225"/>
    </source>
</evidence>
<dbReference type="GO" id="GO:0043679">
    <property type="term" value="C:axon terminus"/>
    <property type="evidence" value="ECO:0007669"/>
    <property type="project" value="TreeGrafter"/>
</dbReference>
<dbReference type="InterPro" id="IPR028325">
    <property type="entry name" value="VG_K_chnl"/>
</dbReference>
<dbReference type="PANTHER" id="PTHR11537">
    <property type="entry name" value="VOLTAGE-GATED POTASSIUM CHANNEL"/>
    <property type="match status" value="1"/>
</dbReference>
<protein>
    <recommendedName>
        <fullName evidence="13">BTB domain-containing protein</fullName>
    </recommendedName>
</protein>
<keyword evidence="15" id="KW-1185">Reference proteome</keyword>
<dbReference type="FunFam" id="3.30.710.10:FF:000002">
    <property type="entry name" value="Potassium voltage-gated channel subfamily C member 2"/>
    <property type="match status" value="1"/>
</dbReference>
<dbReference type="GO" id="GO:0032809">
    <property type="term" value="C:neuronal cell body membrane"/>
    <property type="evidence" value="ECO:0007669"/>
    <property type="project" value="TreeGrafter"/>
</dbReference>